<dbReference type="Pfam" id="PF02467">
    <property type="entry name" value="Whib"/>
    <property type="match status" value="1"/>
</dbReference>
<sequence>MFPTDPSPWQASAACAGLSPSVVFARRPKDAAPALRACADCPVRRECEAAVAPAESYFDGVCAGRLWRNGRAADVERVAKAVEKAVAKAGGRRRG</sequence>
<organism evidence="2 3">
    <name type="scientific">Streptomyces venezuelae</name>
    <dbReference type="NCBI Taxonomy" id="54571"/>
    <lineage>
        <taxon>Bacteria</taxon>
        <taxon>Bacillati</taxon>
        <taxon>Actinomycetota</taxon>
        <taxon>Actinomycetes</taxon>
        <taxon>Kitasatosporales</taxon>
        <taxon>Streptomycetaceae</taxon>
        <taxon>Streptomyces</taxon>
    </lineage>
</organism>
<evidence type="ECO:0000313" key="2">
    <source>
        <dbReference type="EMBL" id="QES20393.1"/>
    </source>
</evidence>
<protein>
    <recommendedName>
        <fullName evidence="1">4Fe-4S Wbl-type domain-containing protein</fullName>
    </recommendedName>
</protein>
<reference evidence="2 3" key="1">
    <citation type="submission" date="2018-05" db="EMBL/GenBank/DDBJ databases">
        <title>Streptomyces venezuelae.</title>
        <authorList>
            <person name="Kim W."/>
            <person name="Lee N."/>
            <person name="Cho B.-K."/>
        </authorList>
    </citation>
    <scope>NUCLEOTIDE SEQUENCE [LARGE SCALE GENOMIC DNA]</scope>
    <source>
        <strain evidence="2 3">ATCC 15068</strain>
    </source>
</reference>
<dbReference type="Proteomes" id="UP000324106">
    <property type="component" value="Chromosome"/>
</dbReference>
<dbReference type="InterPro" id="IPR034768">
    <property type="entry name" value="4FE4S_WBL"/>
</dbReference>
<gene>
    <name evidence="2" type="ORF">DEJ46_15740</name>
</gene>
<dbReference type="AlphaFoldDB" id="A0A5P2AQD9"/>
<dbReference type="RefSeq" id="WP_150267029.1">
    <property type="nucleotide sequence ID" value="NZ_CP029194.1"/>
</dbReference>
<evidence type="ECO:0000313" key="3">
    <source>
        <dbReference type="Proteomes" id="UP000324106"/>
    </source>
</evidence>
<proteinExistence type="predicted"/>
<name>A0A5P2AQD9_STRVZ</name>
<dbReference type="OrthoDB" id="4230377at2"/>
<feature type="domain" description="4Fe-4S Wbl-type" evidence="1">
    <location>
        <begin position="14"/>
        <end position="72"/>
    </location>
</feature>
<dbReference type="PROSITE" id="PS51674">
    <property type="entry name" value="4FE4S_WBL"/>
    <property type="match status" value="1"/>
</dbReference>
<evidence type="ECO:0000259" key="1">
    <source>
        <dbReference type="PROSITE" id="PS51674"/>
    </source>
</evidence>
<dbReference type="EMBL" id="CP029194">
    <property type="protein sequence ID" value="QES20393.1"/>
    <property type="molecule type" value="Genomic_DNA"/>
</dbReference>
<accession>A0A5P2AQD9</accession>